<dbReference type="InterPro" id="IPR059052">
    <property type="entry name" value="HH_YbhG-like"/>
</dbReference>
<dbReference type="PANTHER" id="PTHR32347:SF23">
    <property type="entry name" value="BLL5650 PROTEIN"/>
    <property type="match status" value="1"/>
</dbReference>
<dbReference type="SUPFAM" id="SSF111369">
    <property type="entry name" value="HlyD-like secretion proteins"/>
    <property type="match status" value="1"/>
</dbReference>
<evidence type="ECO:0000256" key="2">
    <source>
        <dbReference type="ARBA" id="ARBA00023054"/>
    </source>
</evidence>
<name>A0ABT7AG96_9HYPH</name>
<feature type="domain" description="YbhG-like alpha-helical hairpin" evidence="4">
    <location>
        <begin position="77"/>
        <end position="194"/>
    </location>
</feature>
<dbReference type="Pfam" id="PF25881">
    <property type="entry name" value="HH_YBHG"/>
    <property type="match status" value="1"/>
</dbReference>
<dbReference type="EMBL" id="JASJEV010000005">
    <property type="protein sequence ID" value="MDJ1158384.1"/>
    <property type="molecule type" value="Genomic_DNA"/>
</dbReference>
<dbReference type="PANTHER" id="PTHR32347">
    <property type="entry name" value="EFFLUX SYSTEM COMPONENT YKNX-RELATED"/>
    <property type="match status" value="1"/>
</dbReference>
<accession>A0ABT7AG96</accession>
<protein>
    <submittedName>
        <fullName evidence="5">HlyD family efflux transporter periplasmic adaptor subunit</fullName>
    </submittedName>
</protein>
<gene>
    <name evidence="5" type="ORF">QNA08_09080</name>
</gene>
<dbReference type="InterPro" id="IPR050465">
    <property type="entry name" value="UPF0194_transport"/>
</dbReference>
<evidence type="ECO:0000256" key="3">
    <source>
        <dbReference type="SAM" id="Coils"/>
    </source>
</evidence>
<evidence type="ECO:0000256" key="1">
    <source>
        <dbReference type="ARBA" id="ARBA00004196"/>
    </source>
</evidence>
<keyword evidence="2 3" id="KW-0175">Coiled coil</keyword>
<keyword evidence="6" id="KW-1185">Reference proteome</keyword>
<evidence type="ECO:0000259" key="4">
    <source>
        <dbReference type="Pfam" id="PF25881"/>
    </source>
</evidence>
<feature type="coiled-coil region" evidence="3">
    <location>
        <begin position="140"/>
        <end position="193"/>
    </location>
</feature>
<dbReference type="Gene3D" id="2.40.50.100">
    <property type="match status" value="2"/>
</dbReference>
<organism evidence="5 6">
    <name type="scientific">Chelatococcus albus</name>
    <dbReference type="NCBI Taxonomy" id="3047466"/>
    <lineage>
        <taxon>Bacteria</taxon>
        <taxon>Pseudomonadati</taxon>
        <taxon>Pseudomonadota</taxon>
        <taxon>Alphaproteobacteria</taxon>
        <taxon>Hyphomicrobiales</taxon>
        <taxon>Chelatococcaceae</taxon>
        <taxon>Chelatococcus</taxon>
    </lineage>
</organism>
<dbReference type="Proteomes" id="UP001321492">
    <property type="component" value="Unassembled WGS sequence"/>
</dbReference>
<sequence>MNVARLLRLLVLTGGLLGCQESGQSVFQGYVEANLVFVGPDDPGRLVALSVAEGDRVEQGQILFSVDDTLELAARDQAKAALAEARARLERLQAAQKRPQEIEVLRATEARARVALELSQTELERQQKLYAQGNTSKANLETAQATRDQNRAALEEVQRQIVVGELASHELDIAAARQAVDVAEGQLVAAEQRLSRRTLAAPAAGTVEQVYFRPGEVVPAGRPAVALLPPANLKVRFFVPQALLPRIAPGGVVSVTCDGCAGGLTARISFIAREAEYTPPVIYSLEERAKLVFMIEARPDEPTKFRVGQPVSVMLVEGRGQEASDGLSR</sequence>
<evidence type="ECO:0000313" key="5">
    <source>
        <dbReference type="EMBL" id="MDJ1158384.1"/>
    </source>
</evidence>
<reference evidence="5 6" key="1">
    <citation type="submission" date="2023-05" db="EMBL/GenBank/DDBJ databases">
        <title>Chelatococcus sp. nov., a moderately thermophilic bacterium isolated from hot spring microbial mat.</title>
        <authorList>
            <person name="Hu C.-J."/>
            <person name="Li W.-J."/>
        </authorList>
    </citation>
    <scope>NUCLEOTIDE SEQUENCE [LARGE SCALE GENOMIC DNA]</scope>
    <source>
        <strain evidence="5 6">SYSU G07232</strain>
    </source>
</reference>
<evidence type="ECO:0000313" key="6">
    <source>
        <dbReference type="Proteomes" id="UP001321492"/>
    </source>
</evidence>
<comment type="caution">
    <text evidence="5">The sequence shown here is derived from an EMBL/GenBank/DDBJ whole genome shotgun (WGS) entry which is preliminary data.</text>
</comment>
<dbReference type="PROSITE" id="PS51257">
    <property type="entry name" value="PROKAR_LIPOPROTEIN"/>
    <property type="match status" value="1"/>
</dbReference>
<proteinExistence type="predicted"/>
<comment type="subcellular location">
    <subcellularLocation>
        <location evidence="1">Cell envelope</location>
    </subcellularLocation>
</comment>
<dbReference type="Gene3D" id="1.10.287.470">
    <property type="entry name" value="Helix hairpin bin"/>
    <property type="match status" value="1"/>
</dbReference>
<dbReference type="RefSeq" id="WP_283740386.1">
    <property type="nucleotide sequence ID" value="NZ_JASJEV010000005.1"/>
</dbReference>